<name>A0A015TYJ4_BACFG</name>
<dbReference type="EMBL" id="JGCY01000220">
    <property type="protein sequence ID" value="EXY75966.1"/>
    <property type="molecule type" value="Genomic_DNA"/>
</dbReference>
<gene>
    <name evidence="1" type="ORF">M124_0175</name>
</gene>
<reference evidence="1 2" key="1">
    <citation type="submission" date="2014-02" db="EMBL/GenBank/DDBJ databases">
        <authorList>
            <person name="Sears C."/>
            <person name="Carroll K."/>
            <person name="Sack B.R."/>
            <person name="Qadri F."/>
            <person name="Myers L.L."/>
            <person name="Chung G.-T."/>
            <person name="Escheverria P."/>
            <person name="Fraser C.M."/>
            <person name="Sadzewicz L."/>
            <person name="Shefchek K.A."/>
            <person name="Tallon L."/>
            <person name="Das S.P."/>
            <person name="Daugherty S."/>
            <person name="Mongodin E.F."/>
        </authorList>
    </citation>
    <scope>NUCLEOTIDE SEQUENCE [LARGE SCALE GENOMIC DNA]</scope>
    <source>
        <strain evidence="2">3988T(B)14</strain>
    </source>
</reference>
<dbReference type="InterPro" id="IPR011250">
    <property type="entry name" value="OMP/PagP_B-barrel"/>
</dbReference>
<comment type="caution">
    <text evidence="1">The sequence shown here is derived from an EMBL/GenBank/DDBJ whole genome shotgun (WGS) entry which is preliminary data.</text>
</comment>
<dbReference type="GeneID" id="60368421"/>
<evidence type="ECO:0008006" key="3">
    <source>
        <dbReference type="Google" id="ProtNLM"/>
    </source>
</evidence>
<dbReference type="AlphaFoldDB" id="A0A015TYJ4"/>
<sequence>MKTKRVGWLLIFLSYVGVVLAQNLDDQERRWAISGSWGGNWPIVTKNTLSGKAVSAGHIHTLMLEYYIPYTRFSLKGGYTGEEIGLNPGISASMSNLEIGGRYYFLPQRFAIQPYGGLSTGWNLSPRRQEGMGSSSYYDPSRQEFRKDYDYRYRIKEPLFTVSPVVGADIYFLSCLALTLEYNFRMGIAGKISGEIEKTNSRGTGFVRSNGMRQTVSVGVKVNFPFTITQTDGNSILQWLDEVIFGKE</sequence>
<dbReference type="RefSeq" id="WP_005796779.1">
    <property type="nucleotide sequence ID" value="NZ_JGCY01000220.1"/>
</dbReference>
<evidence type="ECO:0000313" key="2">
    <source>
        <dbReference type="Proteomes" id="UP000020529"/>
    </source>
</evidence>
<protein>
    <recommendedName>
        <fullName evidence="3">Outer membrane protein beta-barrel domain-containing protein</fullName>
    </recommendedName>
</protein>
<organism evidence="1 2">
    <name type="scientific">Bacteroides fragilis str. 3988T(B)14</name>
    <dbReference type="NCBI Taxonomy" id="1339315"/>
    <lineage>
        <taxon>Bacteria</taxon>
        <taxon>Pseudomonadati</taxon>
        <taxon>Bacteroidota</taxon>
        <taxon>Bacteroidia</taxon>
        <taxon>Bacteroidales</taxon>
        <taxon>Bacteroidaceae</taxon>
        <taxon>Bacteroides</taxon>
    </lineage>
</organism>
<dbReference type="Proteomes" id="UP000020529">
    <property type="component" value="Unassembled WGS sequence"/>
</dbReference>
<dbReference type="SUPFAM" id="SSF56925">
    <property type="entry name" value="OMPA-like"/>
    <property type="match status" value="1"/>
</dbReference>
<evidence type="ECO:0000313" key="1">
    <source>
        <dbReference type="EMBL" id="EXY75966.1"/>
    </source>
</evidence>
<dbReference type="PATRIC" id="fig|1339315.3.peg.993"/>
<proteinExistence type="predicted"/>
<accession>A0A015TYJ4</accession>